<gene>
    <name evidence="2" type="ORF">CH35J_001857</name>
</gene>
<protein>
    <submittedName>
        <fullName evidence="2">Uncharacterized protein</fullName>
    </submittedName>
</protein>
<feature type="compositionally biased region" description="Acidic residues" evidence="1">
    <location>
        <begin position="11"/>
        <end position="22"/>
    </location>
</feature>
<dbReference type="InterPro" id="IPR015943">
    <property type="entry name" value="WD40/YVTN_repeat-like_dom_sf"/>
</dbReference>
<comment type="caution">
    <text evidence="2">The sequence shown here is derived from an EMBL/GenBank/DDBJ whole genome shotgun (WGS) entry which is preliminary data.</text>
</comment>
<sequence>MSHRDDKVDDVNNDDDDDDDDDDARRNGCSGEPICVQYKFSQTVPPSKGIPAQIRLLSMSKYSFVTVHGDCDILIWNSLRNVPPRRVVVDIVMDHITGVAISPTNSSIIALTFRLGTMHEAWTFDLASRTTEAKLSTGMDFHTVQFSPDGRLLAWISAGCVDVWETVLATHVLTIRESKSRTNGLPTARFAFTPDSSRMATVDRSGRLTSWDATTWSLVDESKAKKAWDDEGREAVQLVASKERVMVVSRKGQESGTWALTTWWPENGSRAELEMKGCEFGCVPGDGGFVATVQSDGGKLRIRDSINGVCLDQSTQGIAKNGKSPSVVTGAITSDGRIMATQIVNGRTTLWQLVAAE</sequence>
<feature type="compositionally biased region" description="Basic and acidic residues" evidence="1">
    <location>
        <begin position="1"/>
        <end position="10"/>
    </location>
</feature>
<organism evidence="2 3">
    <name type="scientific">Colletotrichum higginsianum</name>
    <dbReference type="NCBI Taxonomy" id="80884"/>
    <lineage>
        <taxon>Eukaryota</taxon>
        <taxon>Fungi</taxon>
        <taxon>Dikarya</taxon>
        <taxon>Ascomycota</taxon>
        <taxon>Pezizomycotina</taxon>
        <taxon>Sordariomycetes</taxon>
        <taxon>Hypocreomycetidae</taxon>
        <taxon>Glomerellales</taxon>
        <taxon>Glomerellaceae</taxon>
        <taxon>Colletotrichum</taxon>
        <taxon>Colletotrichum destructivum species complex</taxon>
    </lineage>
</organism>
<feature type="region of interest" description="Disordered" evidence="1">
    <location>
        <begin position="1"/>
        <end position="29"/>
    </location>
</feature>
<dbReference type="EMBL" id="MWPZ01000002">
    <property type="protein sequence ID" value="TID04471.1"/>
    <property type="molecule type" value="Genomic_DNA"/>
</dbReference>
<dbReference type="SUPFAM" id="SSF82171">
    <property type="entry name" value="DPP6 N-terminal domain-like"/>
    <property type="match status" value="1"/>
</dbReference>
<evidence type="ECO:0000256" key="1">
    <source>
        <dbReference type="SAM" id="MobiDB-lite"/>
    </source>
</evidence>
<dbReference type="AlphaFoldDB" id="A0A4T0WEM9"/>
<evidence type="ECO:0000313" key="2">
    <source>
        <dbReference type="EMBL" id="TID04471.1"/>
    </source>
</evidence>
<dbReference type="Gene3D" id="2.130.10.10">
    <property type="entry name" value="YVTN repeat-like/Quinoprotein amine dehydrogenase"/>
    <property type="match status" value="2"/>
</dbReference>
<dbReference type="Proteomes" id="UP000305883">
    <property type="component" value="Unassembled WGS sequence"/>
</dbReference>
<reference evidence="2 3" key="1">
    <citation type="journal article" date="2019" name="Genome Biol. Evol.">
        <title>Genomic Plasticity Mediated by Transposable Elements in the Plant Pathogenic Fungus Colletotrichum higginsianum.</title>
        <authorList>
            <person name="Tsushima A."/>
            <person name="Gan P."/>
            <person name="Kumakura N."/>
            <person name="Narusaka M."/>
            <person name="Takano Y."/>
            <person name="Narusaka Y."/>
            <person name="Shirasu K."/>
        </authorList>
    </citation>
    <scope>NUCLEOTIDE SEQUENCE [LARGE SCALE GENOMIC DNA]</scope>
    <source>
        <strain evidence="2 3">MAFF305635-RFP</strain>
    </source>
</reference>
<accession>A0A4T0WEM9</accession>
<evidence type="ECO:0000313" key="3">
    <source>
        <dbReference type="Proteomes" id="UP000305883"/>
    </source>
</evidence>
<name>A0A4T0WEM9_9PEZI</name>
<dbReference type="OrthoDB" id="4790811at2759"/>
<proteinExistence type="predicted"/>